<keyword evidence="3 7" id="KW-0813">Transport</keyword>
<feature type="transmembrane region" description="Helical" evidence="8">
    <location>
        <begin position="327"/>
        <end position="349"/>
    </location>
</feature>
<evidence type="ECO:0000256" key="7">
    <source>
        <dbReference type="RuleBase" id="RU003346"/>
    </source>
</evidence>
<dbReference type="PANTHER" id="PTHR48022">
    <property type="entry name" value="PLASTIDIC GLUCOSE TRANSPORTER 4"/>
    <property type="match status" value="1"/>
</dbReference>
<dbReference type="NCBIfam" id="TIGR00879">
    <property type="entry name" value="SP"/>
    <property type="match status" value="1"/>
</dbReference>
<evidence type="ECO:0000256" key="1">
    <source>
        <dbReference type="ARBA" id="ARBA00004141"/>
    </source>
</evidence>
<dbReference type="PROSITE" id="PS00217">
    <property type="entry name" value="SUGAR_TRANSPORT_2"/>
    <property type="match status" value="1"/>
</dbReference>
<dbReference type="AlphaFoldDB" id="A0A9P8W2H2"/>
<dbReference type="FunFam" id="1.20.1250.20:FF:000134">
    <property type="entry name" value="MFS sugar transporter protein"/>
    <property type="match status" value="1"/>
</dbReference>
<dbReference type="EMBL" id="JAGPYM010000014">
    <property type="protein sequence ID" value="KAH6887687.1"/>
    <property type="molecule type" value="Genomic_DNA"/>
</dbReference>
<dbReference type="InterPro" id="IPR005829">
    <property type="entry name" value="Sugar_transporter_CS"/>
</dbReference>
<sequence length="495" mass="53965">MKTSGWLDKPFLTSLFLGLGGFLYGYDSGIITPSLALKSFLTHFGNPDAPLRGAIVSVYQAGAWFGSASVGVTSDKLGRRKAIAFGCIWGVIGGALMAGAAHVAMLIIGRLLVGFAVGTITGVAPVFGAEIAKTHQRAKITAVNQMMVAWGFFVALWCGVGEGRWHNANQWRLGFAIQSIPALALGVGVLFLSESPRWLLLKGRHEEAKKAFLSYHHDGTNDDWCDAEFTLIHVNITEELEAQGSLSWAELIRTPTFRRRLFVGAFVWAAAMLSGISFVQYYQTAIYATLQFDQDQQLLVSGLYGSVAPVACLLSLFFVDRIGRKKILIISSSLLSVCYMIITILAAVFPARPGMPTNAAAQRGLIACIFAVSANYSALLGPMTWIIPPEVFTTELRAKANAIVQVIHYSISLIITQCSPIALAEVGWKYYILFILTNAVCACVFAVAYPETRGKSLEEIDEIFGDVQIIREEDAKLDMKKPMSSQIERVRSEGQ</sequence>
<feature type="transmembrane region" description="Helical" evidence="8">
    <location>
        <begin position="402"/>
        <end position="424"/>
    </location>
</feature>
<protein>
    <submittedName>
        <fullName evidence="10">General substrate transporter</fullName>
    </submittedName>
</protein>
<feature type="transmembrane region" description="Helical" evidence="8">
    <location>
        <begin position="361"/>
        <end position="381"/>
    </location>
</feature>
<keyword evidence="4 8" id="KW-0812">Transmembrane</keyword>
<feature type="transmembrane region" description="Helical" evidence="8">
    <location>
        <begin position="12"/>
        <end position="31"/>
    </location>
</feature>
<evidence type="ECO:0000256" key="2">
    <source>
        <dbReference type="ARBA" id="ARBA00010992"/>
    </source>
</evidence>
<dbReference type="InterPro" id="IPR003663">
    <property type="entry name" value="Sugar/inositol_transpt"/>
</dbReference>
<dbReference type="InterPro" id="IPR020846">
    <property type="entry name" value="MFS_dom"/>
</dbReference>
<organism evidence="10 11">
    <name type="scientific">Thelonectria olida</name>
    <dbReference type="NCBI Taxonomy" id="1576542"/>
    <lineage>
        <taxon>Eukaryota</taxon>
        <taxon>Fungi</taxon>
        <taxon>Dikarya</taxon>
        <taxon>Ascomycota</taxon>
        <taxon>Pezizomycotina</taxon>
        <taxon>Sordariomycetes</taxon>
        <taxon>Hypocreomycetidae</taxon>
        <taxon>Hypocreales</taxon>
        <taxon>Nectriaceae</taxon>
        <taxon>Thelonectria</taxon>
    </lineage>
</organism>
<feature type="transmembrane region" description="Helical" evidence="8">
    <location>
        <begin position="430"/>
        <end position="449"/>
    </location>
</feature>
<dbReference type="PRINTS" id="PR00171">
    <property type="entry name" value="SUGRTRNSPORT"/>
</dbReference>
<accession>A0A9P8W2H2</accession>
<dbReference type="PROSITE" id="PS50850">
    <property type="entry name" value="MFS"/>
    <property type="match status" value="1"/>
</dbReference>
<name>A0A9P8W2H2_9HYPO</name>
<evidence type="ECO:0000313" key="10">
    <source>
        <dbReference type="EMBL" id="KAH6887687.1"/>
    </source>
</evidence>
<feature type="transmembrane region" description="Helical" evidence="8">
    <location>
        <begin position="147"/>
        <end position="165"/>
    </location>
</feature>
<feature type="transmembrane region" description="Helical" evidence="8">
    <location>
        <begin position="107"/>
        <end position="127"/>
    </location>
</feature>
<feature type="transmembrane region" description="Helical" evidence="8">
    <location>
        <begin position="261"/>
        <end position="282"/>
    </location>
</feature>
<dbReference type="PROSITE" id="PS00216">
    <property type="entry name" value="SUGAR_TRANSPORT_1"/>
    <property type="match status" value="2"/>
</dbReference>
<dbReference type="GO" id="GO:0016020">
    <property type="term" value="C:membrane"/>
    <property type="evidence" value="ECO:0007669"/>
    <property type="project" value="UniProtKB-SubCell"/>
</dbReference>
<dbReference type="InterPro" id="IPR036259">
    <property type="entry name" value="MFS_trans_sf"/>
</dbReference>
<reference evidence="10 11" key="1">
    <citation type="journal article" date="2021" name="Nat. Commun.">
        <title>Genetic determinants of endophytism in the Arabidopsis root mycobiome.</title>
        <authorList>
            <person name="Mesny F."/>
            <person name="Miyauchi S."/>
            <person name="Thiergart T."/>
            <person name="Pickel B."/>
            <person name="Atanasova L."/>
            <person name="Karlsson M."/>
            <person name="Huettel B."/>
            <person name="Barry K.W."/>
            <person name="Haridas S."/>
            <person name="Chen C."/>
            <person name="Bauer D."/>
            <person name="Andreopoulos W."/>
            <person name="Pangilinan J."/>
            <person name="LaButti K."/>
            <person name="Riley R."/>
            <person name="Lipzen A."/>
            <person name="Clum A."/>
            <person name="Drula E."/>
            <person name="Henrissat B."/>
            <person name="Kohler A."/>
            <person name="Grigoriev I.V."/>
            <person name="Martin F.M."/>
            <person name="Hacquard S."/>
        </authorList>
    </citation>
    <scope>NUCLEOTIDE SEQUENCE [LARGE SCALE GENOMIC DNA]</scope>
    <source>
        <strain evidence="10 11">MPI-CAGE-CH-0241</strain>
    </source>
</reference>
<evidence type="ECO:0000256" key="3">
    <source>
        <dbReference type="ARBA" id="ARBA00022448"/>
    </source>
</evidence>
<keyword evidence="6 8" id="KW-0472">Membrane</keyword>
<dbReference type="Gene3D" id="1.20.1250.20">
    <property type="entry name" value="MFS general substrate transporter like domains"/>
    <property type="match status" value="1"/>
</dbReference>
<dbReference type="Proteomes" id="UP000777438">
    <property type="component" value="Unassembled WGS sequence"/>
</dbReference>
<evidence type="ECO:0000256" key="6">
    <source>
        <dbReference type="ARBA" id="ARBA00023136"/>
    </source>
</evidence>
<evidence type="ECO:0000256" key="5">
    <source>
        <dbReference type="ARBA" id="ARBA00022989"/>
    </source>
</evidence>
<comment type="similarity">
    <text evidence="2 7">Belongs to the major facilitator superfamily. Sugar transporter (TC 2.A.1.1) family.</text>
</comment>
<feature type="transmembrane region" description="Helical" evidence="8">
    <location>
        <begin position="171"/>
        <end position="192"/>
    </location>
</feature>
<keyword evidence="5 8" id="KW-1133">Transmembrane helix</keyword>
<dbReference type="InterPro" id="IPR005828">
    <property type="entry name" value="MFS_sugar_transport-like"/>
</dbReference>
<evidence type="ECO:0000313" key="11">
    <source>
        <dbReference type="Proteomes" id="UP000777438"/>
    </source>
</evidence>
<feature type="transmembrane region" description="Helical" evidence="8">
    <location>
        <begin position="82"/>
        <end position="101"/>
    </location>
</feature>
<evidence type="ECO:0000256" key="4">
    <source>
        <dbReference type="ARBA" id="ARBA00022692"/>
    </source>
</evidence>
<evidence type="ECO:0000256" key="8">
    <source>
        <dbReference type="SAM" id="Phobius"/>
    </source>
</evidence>
<dbReference type="GO" id="GO:0005351">
    <property type="term" value="F:carbohydrate:proton symporter activity"/>
    <property type="evidence" value="ECO:0007669"/>
    <property type="project" value="TreeGrafter"/>
</dbReference>
<dbReference type="OrthoDB" id="6612291at2759"/>
<dbReference type="SUPFAM" id="SSF103473">
    <property type="entry name" value="MFS general substrate transporter"/>
    <property type="match status" value="1"/>
</dbReference>
<evidence type="ECO:0000259" key="9">
    <source>
        <dbReference type="PROSITE" id="PS50850"/>
    </source>
</evidence>
<comment type="subcellular location">
    <subcellularLocation>
        <location evidence="1">Membrane</location>
        <topology evidence="1">Multi-pass membrane protein</topology>
    </subcellularLocation>
</comment>
<dbReference type="Pfam" id="PF00083">
    <property type="entry name" value="Sugar_tr"/>
    <property type="match status" value="1"/>
</dbReference>
<feature type="domain" description="Major facilitator superfamily (MFS) profile" evidence="9">
    <location>
        <begin position="13"/>
        <end position="453"/>
    </location>
</feature>
<dbReference type="PANTHER" id="PTHR48022:SF9">
    <property type="entry name" value="MAJOR FACILITATOR SUPERFAMILY (MFS) PROFILE DOMAIN-CONTAINING PROTEIN"/>
    <property type="match status" value="1"/>
</dbReference>
<proteinExistence type="inferred from homology"/>
<feature type="transmembrane region" description="Helical" evidence="8">
    <location>
        <begin position="302"/>
        <end position="320"/>
    </location>
</feature>
<keyword evidence="11" id="KW-1185">Reference proteome</keyword>
<gene>
    <name evidence="10" type="ORF">B0T10DRAFT_515481</name>
</gene>
<comment type="caution">
    <text evidence="10">The sequence shown here is derived from an EMBL/GenBank/DDBJ whole genome shotgun (WGS) entry which is preliminary data.</text>
</comment>
<dbReference type="InterPro" id="IPR050360">
    <property type="entry name" value="MFS_Sugar_Transporters"/>
</dbReference>